<dbReference type="PANTHER" id="PTHR13206:SF0">
    <property type="entry name" value="E3 UBIQUITIN-PROTEIN LIGASE FANCL"/>
    <property type="match status" value="1"/>
</dbReference>
<dbReference type="Pfam" id="PF11793">
    <property type="entry name" value="FANCL_C"/>
    <property type="match status" value="1"/>
</dbReference>
<dbReference type="OrthoDB" id="10263265at2759"/>
<reference evidence="5" key="1">
    <citation type="journal article" date="2021" name="Mol. Ecol. Resour.">
        <title>Apolygus lucorum genome provides insights into omnivorousness and mesophyll feeding.</title>
        <authorList>
            <person name="Liu Y."/>
            <person name="Liu H."/>
            <person name="Wang H."/>
            <person name="Huang T."/>
            <person name="Liu B."/>
            <person name="Yang B."/>
            <person name="Yin L."/>
            <person name="Li B."/>
            <person name="Zhang Y."/>
            <person name="Zhang S."/>
            <person name="Jiang F."/>
            <person name="Zhang X."/>
            <person name="Ren Y."/>
            <person name="Wang B."/>
            <person name="Wang S."/>
            <person name="Lu Y."/>
            <person name="Wu K."/>
            <person name="Fan W."/>
            <person name="Wang G."/>
        </authorList>
    </citation>
    <scope>NUCLEOTIDE SEQUENCE</scope>
    <source>
        <strain evidence="5">12Hb</strain>
    </source>
</reference>
<dbReference type="Gene3D" id="3.10.110.20">
    <property type="entry name" value="RWD domain-like"/>
    <property type="match status" value="1"/>
</dbReference>
<dbReference type="InterPro" id="IPR026848">
    <property type="entry name" value="Fancl"/>
</dbReference>
<dbReference type="PANTHER" id="PTHR13206">
    <property type="entry name" value="UBIQUITIN LIGASE PROTEIN PHF9 FANCONI ANEMIA GROUP L PROTEIN"/>
    <property type="match status" value="1"/>
</dbReference>
<dbReference type="Gene3D" id="3.10.110.10">
    <property type="entry name" value="Ubiquitin Conjugating Enzyme"/>
    <property type="match status" value="1"/>
</dbReference>
<dbReference type="EMBL" id="WIXP02000011">
    <property type="protein sequence ID" value="KAF6203186.1"/>
    <property type="molecule type" value="Genomic_DNA"/>
</dbReference>
<feature type="domain" description="FANCL UBC-like" evidence="3">
    <location>
        <begin position="138"/>
        <end position="219"/>
    </location>
</feature>
<dbReference type="SMART" id="SM01197">
    <property type="entry name" value="FANCL_C"/>
    <property type="match status" value="1"/>
</dbReference>
<dbReference type="Pfam" id="PF09765">
    <property type="entry name" value="FANCL_d1"/>
    <property type="match status" value="1"/>
</dbReference>
<dbReference type="CDD" id="cd23831">
    <property type="entry name" value="DRWD-N_FANCL"/>
    <property type="match status" value="1"/>
</dbReference>
<evidence type="ECO:0000259" key="3">
    <source>
        <dbReference type="Pfam" id="PF18890"/>
    </source>
</evidence>
<dbReference type="InterPro" id="IPR016135">
    <property type="entry name" value="UBQ-conjugating_enzyme/RWD"/>
</dbReference>
<comment type="caution">
    <text evidence="5">The sequence shown here is derived from an EMBL/GenBank/DDBJ whole genome shotgun (WGS) entry which is preliminary data.</text>
</comment>
<dbReference type="CDD" id="cd23832">
    <property type="entry name" value="DRWD-C_FANCL"/>
    <property type="match status" value="1"/>
</dbReference>
<evidence type="ECO:0008006" key="7">
    <source>
        <dbReference type="Google" id="ProtNLM"/>
    </source>
</evidence>
<accession>A0A8S9X537</accession>
<sequence length="403" mass="45707">MVFGSGSFAVVSTLYSHPLAVGPAIMESIDTQALNILNEYPLLVPYSNFKKWEGFVQVKDMDVQIEITTPLYPSLKDVSIKCSPDVYPLLISLKNQAEDSSLLNLLRSISHALKSKSLLAMESLELDKQKLQTFIIVLKELEASNVVNLNHDAMTVTLRYEDSSGEFHELTVQFDDDYPKTTVVIKKIDLPTETAAALEGSTATIKQLYESFKDSVEDLIPLWETAKELEKECWVIDPEVPQRKDTYRRIFLTTDLSVSISFNSLRMNEMPEIKFFGCVSVVEQKSSEFMSRLDSIGWNMELSVVSNLKMLLAINEFPRKCLNSTQDPLECIICASSGVEDGTPAQKWCNNDKCPSVYHRSCLYRWFDSLQGAKQYWDYICGPCPYCKVKIWCPVKEDVSAKR</sequence>
<dbReference type="InterPro" id="IPR019162">
    <property type="entry name" value="FancL_WD-rpt_cont_dom"/>
</dbReference>
<dbReference type="Pfam" id="PF18891">
    <property type="entry name" value="FANCL_d3"/>
    <property type="match status" value="1"/>
</dbReference>
<dbReference type="InterPro" id="IPR026850">
    <property type="entry name" value="FANCL_C"/>
</dbReference>
<evidence type="ECO:0000313" key="5">
    <source>
        <dbReference type="EMBL" id="KAF6203186.1"/>
    </source>
</evidence>
<dbReference type="InterPro" id="IPR043898">
    <property type="entry name" value="FANCL_d2"/>
</dbReference>
<evidence type="ECO:0000259" key="1">
    <source>
        <dbReference type="Pfam" id="PF09765"/>
    </source>
</evidence>
<name>A0A8S9X537_APOLU</name>
<dbReference type="InterPro" id="IPR043003">
    <property type="entry name" value="FANCL_d3_sf"/>
</dbReference>
<proteinExistence type="predicted"/>
<feature type="domain" description="FANCL UBC-like" evidence="4">
    <location>
        <begin position="221"/>
        <end position="319"/>
    </location>
</feature>
<organism evidence="5 6">
    <name type="scientific">Apolygus lucorum</name>
    <name type="common">Small green plant bug</name>
    <name type="synonym">Lygocoris lucorum</name>
    <dbReference type="NCBI Taxonomy" id="248454"/>
    <lineage>
        <taxon>Eukaryota</taxon>
        <taxon>Metazoa</taxon>
        <taxon>Ecdysozoa</taxon>
        <taxon>Arthropoda</taxon>
        <taxon>Hexapoda</taxon>
        <taxon>Insecta</taxon>
        <taxon>Pterygota</taxon>
        <taxon>Neoptera</taxon>
        <taxon>Paraneoptera</taxon>
        <taxon>Hemiptera</taxon>
        <taxon>Heteroptera</taxon>
        <taxon>Panheteroptera</taxon>
        <taxon>Cimicomorpha</taxon>
        <taxon>Miridae</taxon>
        <taxon>Mirini</taxon>
        <taxon>Apolygus</taxon>
    </lineage>
</organism>
<gene>
    <name evidence="5" type="ORF">GE061_003603</name>
</gene>
<dbReference type="Pfam" id="PF18890">
    <property type="entry name" value="FANCL_d2"/>
    <property type="match status" value="1"/>
</dbReference>
<feature type="domain" description="FANCL C-terminal" evidence="2">
    <location>
        <begin position="329"/>
        <end position="391"/>
    </location>
</feature>
<dbReference type="InterPro" id="IPR013083">
    <property type="entry name" value="Znf_RING/FYVE/PHD"/>
</dbReference>
<evidence type="ECO:0000313" key="6">
    <source>
        <dbReference type="Proteomes" id="UP000466442"/>
    </source>
</evidence>
<keyword evidence="6" id="KW-1185">Reference proteome</keyword>
<dbReference type="GO" id="GO:0061630">
    <property type="term" value="F:ubiquitin protein ligase activity"/>
    <property type="evidence" value="ECO:0007669"/>
    <property type="project" value="TreeGrafter"/>
</dbReference>
<evidence type="ECO:0000259" key="2">
    <source>
        <dbReference type="Pfam" id="PF11793"/>
    </source>
</evidence>
<evidence type="ECO:0000259" key="4">
    <source>
        <dbReference type="Pfam" id="PF18891"/>
    </source>
</evidence>
<dbReference type="GO" id="GO:0043240">
    <property type="term" value="C:Fanconi anaemia nuclear complex"/>
    <property type="evidence" value="ECO:0007669"/>
    <property type="project" value="InterPro"/>
</dbReference>
<dbReference type="Proteomes" id="UP000466442">
    <property type="component" value="Unassembled WGS sequence"/>
</dbReference>
<dbReference type="GO" id="GO:0036297">
    <property type="term" value="P:interstrand cross-link repair"/>
    <property type="evidence" value="ECO:0007669"/>
    <property type="project" value="InterPro"/>
</dbReference>
<dbReference type="GO" id="GO:0006513">
    <property type="term" value="P:protein monoubiquitination"/>
    <property type="evidence" value="ECO:0007669"/>
    <property type="project" value="TreeGrafter"/>
</dbReference>
<protein>
    <recommendedName>
        <fullName evidence="7">RING-type domain-containing protein</fullName>
    </recommendedName>
</protein>
<dbReference type="Gene3D" id="3.30.40.10">
    <property type="entry name" value="Zinc/RING finger domain, C3HC4 (zinc finger)"/>
    <property type="match status" value="1"/>
</dbReference>
<dbReference type="InterPro" id="IPR044037">
    <property type="entry name" value="FANCL_d3"/>
</dbReference>
<dbReference type="CDD" id="cd23786">
    <property type="entry name" value="ELF_FANCL"/>
    <property type="match status" value="1"/>
</dbReference>
<dbReference type="AlphaFoldDB" id="A0A8S9X537"/>
<feature type="domain" description="Fanconi anemia complex subunit FancL WD-repeat containing" evidence="1">
    <location>
        <begin position="35"/>
        <end position="92"/>
    </location>
</feature>